<reference evidence="1 2" key="1">
    <citation type="submission" date="2016-10" db="EMBL/GenBank/DDBJ databases">
        <authorList>
            <person name="de Groot N.N."/>
        </authorList>
    </citation>
    <scope>NUCLEOTIDE SEQUENCE [LARGE SCALE GENOMIC DNA]</scope>
    <source>
        <strain evidence="1 2">WG14</strain>
    </source>
</reference>
<dbReference type="EMBL" id="FMYV01000011">
    <property type="protein sequence ID" value="SDC89643.1"/>
    <property type="molecule type" value="Genomic_DNA"/>
</dbReference>
<protein>
    <recommendedName>
        <fullName evidence="3">Outer membrane protein beta-barrel domain-containing protein</fullName>
    </recommendedName>
</protein>
<evidence type="ECO:0008006" key="3">
    <source>
        <dbReference type="Google" id="ProtNLM"/>
    </source>
</evidence>
<evidence type="ECO:0000313" key="1">
    <source>
        <dbReference type="EMBL" id="SDC89643.1"/>
    </source>
</evidence>
<dbReference type="Proteomes" id="UP000199322">
    <property type="component" value="Unassembled WGS sequence"/>
</dbReference>
<accession>A0A1G6QBH0</accession>
<dbReference type="AlphaFoldDB" id="A0A1G6QBH0"/>
<keyword evidence="2" id="KW-1185">Reference proteome</keyword>
<gene>
    <name evidence="1" type="ORF">SAMN04488588_2037</name>
</gene>
<name>A0A1G6QBH0_9BACT</name>
<dbReference type="RefSeq" id="WP_091405601.1">
    <property type="nucleotide sequence ID" value="NZ_FMYV01000011.1"/>
</dbReference>
<proteinExistence type="predicted"/>
<evidence type="ECO:0000313" key="2">
    <source>
        <dbReference type="Proteomes" id="UP000199322"/>
    </source>
</evidence>
<sequence>MKKILTLFVLVMILSLSVFSVSFLTPDAGIVEEGHIYIDTFNPAWGLKWGLFGFIETGVSQVNNGGYIKAGFNNIQGIPVKFSVAYSSDFFWYSNVTSAIGYETDLIYFDVGGIFNQQEEYNYETETSSIINNYAAFAKTSLNILKEETSESFINIESGLSFDKNFALENYMVSFYGVQHYYNKIWIYDGLNLYAGVQFVNDVGSEIILMEDMKIVLGLSSRIKIF</sequence>
<organism evidence="1 2">
    <name type="scientific">Geotoga petraea</name>
    <dbReference type="NCBI Taxonomy" id="28234"/>
    <lineage>
        <taxon>Bacteria</taxon>
        <taxon>Thermotogati</taxon>
        <taxon>Thermotogota</taxon>
        <taxon>Thermotogae</taxon>
        <taxon>Petrotogales</taxon>
        <taxon>Petrotogaceae</taxon>
        <taxon>Geotoga</taxon>
    </lineage>
</organism>